<organism evidence="1 2">
    <name type="scientific">Kozakia baliensis</name>
    <dbReference type="NCBI Taxonomy" id="153496"/>
    <lineage>
        <taxon>Bacteria</taxon>
        <taxon>Pseudomonadati</taxon>
        <taxon>Pseudomonadota</taxon>
        <taxon>Alphaproteobacteria</taxon>
        <taxon>Acetobacterales</taxon>
        <taxon>Acetobacteraceae</taxon>
        <taxon>Kozakia</taxon>
    </lineage>
</organism>
<name>A0A1D8USW1_9PROT</name>
<dbReference type="EMBL" id="CP014674">
    <property type="protein sequence ID" value="AOX16752.1"/>
    <property type="molecule type" value="Genomic_DNA"/>
</dbReference>
<dbReference type="AlphaFoldDB" id="A0A1D8USW1"/>
<sequence>MPDQYADLIQLTRDWVITTDVKTLPHALNEEELGILHTARTIGIDMLRATTDKWTIQRARGELPSSLNENDFAALLGATLPVDQPIAPAQDPLYFAHLHVDQGI</sequence>
<proteinExistence type="predicted"/>
<dbReference type="RefSeq" id="WP_070402475.1">
    <property type="nucleotide sequence ID" value="NZ_BJVW01000008.1"/>
</dbReference>
<dbReference type="Proteomes" id="UP000179145">
    <property type="component" value="Chromosome"/>
</dbReference>
<dbReference type="KEGG" id="kba:A0U89_05980"/>
<dbReference type="OrthoDB" id="7281012at2"/>
<protein>
    <submittedName>
        <fullName evidence="1">Uncharacterized protein</fullName>
    </submittedName>
</protein>
<evidence type="ECO:0000313" key="1">
    <source>
        <dbReference type="EMBL" id="AOX16752.1"/>
    </source>
</evidence>
<evidence type="ECO:0000313" key="2">
    <source>
        <dbReference type="Proteomes" id="UP000179145"/>
    </source>
</evidence>
<keyword evidence="2" id="KW-1185">Reference proteome</keyword>
<accession>A0A1D8USW1</accession>
<gene>
    <name evidence="1" type="ORF">A0U89_05980</name>
</gene>
<reference evidence="1 2" key="1">
    <citation type="journal article" date="2016" name="Microb. Cell Fact.">
        <title>Dissection of exopolysaccharide biosynthesis in Kozakia baliensis.</title>
        <authorList>
            <person name="Brandt J.U."/>
            <person name="Jakob F."/>
            <person name="Behr J."/>
            <person name="Geissler A.J."/>
            <person name="Vogel R.F."/>
        </authorList>
    </citation>
    <scope>NUCLEOTIDE SEQUENCE [LARGE SCALE GENOMIC DNA]</scope>
    <source>
        <strain evidence="1 2">DSM 14400</strain>
    </source>
</reference>